<comment type="caution">
    <text evidence="1">The sequence shown here is derived from an EMBL/GenBank/DDBJ whole genome shotgun (WGS) entry which is preliminary data.</text>
</comment>
<evidence type="ECO:0008006" key="3">
    <source>
        <dbReference type="Google" id="ProtNLM"/>
    </source>
</evidence>
<dbReference type="EMBL" id="JAACJJ010000057">
    <property type="protein sequence ID" value="KAF5310533.1"/>
    <property type="molecule type" value="Genomic_DNA"/>
</dbReference>
<organism evidence="1 2">
    <name type="scientific">Psilocybe cf. subviscida</name>
    <dbReference type="NCBI Taxonomy" id="2480587"/>
    <lineage>
        <taxon>Eukaryota</taxon>
        <taxon>Fungi</taxon>
        <taxon>Dikarya</taxon>
        <taxon>Basidiomycota</taxon>
        <taxon>Agaricomycotina</taxon>
        <taxon>Agaricomycetes</taxon>
        <taxon>Agaricomycetidae</taxon>
        <taxon>Agaricales</taxon>
        <taxon>Agaricineae</taxon>
        <taxon>Strophariaceae</taxon>
        <taxon>Psilocybe</taxon>
    </lineage>
</organism>
<dbReference type="InterPro" id="IPR032675">
    <property type="entry name" value="LRR_dom_sf"/>
</dbReference>
<dbReference type="OrthoDB" id="3156934at2759"/>
<dbReference type="Gene3D" id="3.80.10.10">
    <property type="entry name" value="Ribonuclease Inhibitor"/>
    <property type="match status" value="1"/>
</dbReference>
<dbReference type="Proteomes" id="UP000567179">
    <property type="component" value="Unassembled WGS sequence"/>
</dbReference>
<gene>
    <name evidence="1" type="ORF">D9619_007848</name>
</gene>
<protein>
    <recommendedName>
        <fullName evidence="3">F-box domain-containing protein</fullName>
    </recommendedName>
</protein>
<evidence type="ECO:0000313" key="2">
    <source>
        <dbReference type="Proteomes" id="UP000567179"/>
    </source>
</evidence>
<reference evidence="1 2" key="1">
    <citation type="journal article" date="2020" name="ISME J.">
        <title>Uncovering the hidden diversity of litter-decomposition mechanisms in mushroom-forming fungi.</title>
        <authorList>
            <person name="Floudas D."/>
            <person name="Bentzer J."/>
            <person name="Ahren D."/>
            <person name="Johansson T."/>
            <person name="Persson P."/>
            <person name="Tunlid A."/>
        </authorList>
    </citation>
    <scope>NUCLEOTIDE SEQUENCE [LARGE SCALE GENOMIC DNA]</scope>
    <source>
        <strain evidence="1 2">CBS 101986</strain>
    </source>
</reference>
<accession>A0A8H5ATF2</accession>
<sequence>MLLMLERAQHCDLHIQLDDVTSSITIDLILTHIERIQSLAIRQSSASLMNTDAALQIIGRKALRLKNLSIYCTTERHHVSPSPFSSLAVLPLNLLHIVDLYKTRFDWSFLPLPNLTHLALREIEWVSPISSRRIIETLRRMPFLKSLGICCHELFQERPPAVHLDPVHLDPVRFARMTRLELIKATTWEVEYILFHLMAPQLCYLTVDCEYGPPHIDGDYSSFMRAISATVANGDFQALNTLFFMDNMFTFTRQSLVASASVNLMLPIYDMDRSGRMTTQVINGTTQTLSHLIKICVNNTTTMDKNALMLLFSQLPILESIKLCGSRLSTAFVENLKPPSDHTPNTSIPFPALKEITLQGAKLPSSLVKAFRVHLTARCQHGARIQKLCLNDFPVKHEAELKLLRKVAVEFIFITPKNSLFSTKHVPVC</sequence>
<proteinExistence type="predicted"/>
<dbReference type="SUPFAM" id="SSF52047">
    <property type="entry name" value="RNI-like"/>
    <property type="match status" value="1"/>
</dbReference>
<dbReference type="AlphaFoldDB" id="A0A8H5ATF2"/>
<evidence type="ECO:0000313" key="1">
    <source>
        <dbReference type="EMBL" id="KAF5310533.1"/>
    </source>
</evidence>
<keyword evidence="2" id="KW-1185">Reference proteome</keyword>
<name>A0A8H5ATF2_9AGAR</name>